<keyword evidence="2" id="KW-1185">Reference proteome</keyword>
<dbReference type="Proteomes" id="UP000607397">
    <property type="component" value="Unassembled WGS sequence"/>
</dbReference>
<evidence type="ECO:0000313" key="2">
    <source>
        <dbReference type="Proteomes" id="UP000607397"/>
    </source>
</evidence>
<dbReference type="RefSeq" id="WP_161824568.1">
    <property type="nucleotide sequence ID" value="NZ_WVIC01000009.1"/>
</dbReference>
<sequence>MTQHLSDYQNRSIRLSKERLAHILEHPEMVELASQIAKVLQEPQVVRQSSSDRRVQLYYCYYEQSMVGAKWLCVVVKHLPDDALIITAYLTDKIKQGVDLWQNQ</sequence>
<dbReference type="AlphaFoldDB" id="A0A8K1ZVV9"/>
<evidence type="ECO:0000313" key="1">
    <source>
        <dbReference type="EMBL" id="NCJ06089.1"/>
    </source>
</evidence>
<reference evidence="1" key="1">
    <citation type="submission" date="2019-12" db="EMBL/GenBank/DDBJ databases">
        <title>High-Quality draft genome sequences of three cyanobacteria isolated from the limestone walls of the Old Cathedral of Coimbra.</title>
        <authorList>
            <person name="Tiago I."/>
            <person name="Soares F."/>
            <person name="Portugal A."/>
        </authorList>
    </citation>
    <scope>NUCLEOTIDE SEQUENCE [LARGE SCALE GENOMIC DNA]</scope>
    <source>
        <strain evidence="1">C</strain>
    </source>
</reference>
<evidence type="ECO:0008006" key="3">
    <source>
        <dbReference type="Google" id="ProtNLM"/>
    </source>
</evidence>
<proteinExistence type="predicted"/>
<dbReference type="EMBL" id="WVIC01000009">
    <property type="protein sequence ID" value="NCJ06089.1"/>
    <property type="molecule type" value="Genomic_DNA"/>
</dbReference>
<organism evidence="1 2">
    <name type="scientific">Petrachloros mirabilis ULC683</name>
    <dbReference type="NCBI Taxonomy" id="2781853"/>
    <lineage>
        <taxon>Bacteria</taxon>
        <taxon>Bacillati</taxon>
        <taxon>Cyanobacteriota</taxon>
        <taxon>Cyanophyceae</taxon>
        <taxon>Synechococcales</taxon>
        <taxon>Petrachlorosaceae</taxon>
        <taxon>Petrachloros</taxon>
        <taxon>Petrachloros mirabilis</taxon>
    </lineage>
</organism>
<comment type="caution">
    <text evidence="1">The sequence shown here is derived from an EMBL/GenBank/DDBJ whole genome shotgun (WGS) entry which is preliminary data.</text>
</comment>
<gene>
    <name evidence="1" type="ORF">GS597_06075</name>
</gene>
<name>A0A8K1ZVV9_9CYAN</name>
<protein>
    <recommendedName>
        <fullName evidence="3">DUF4258 domain-containing protein</fullName>
    </recommendedName>
</protein>
<accession>A0A8K1ZVV9</accession>